<dbReference type="Pfam" id="PF08266">
    <property type="entry name" value="Cadherin_2"/>
    <property type="match status" value="1"/>
</dbReference>
<dbReference type="GeneTree" id="ENSGT00940000166432"/>
<feature type="domain" description="Cadherin" evidence="11">
    <location>
        <begin position="129"/>
        <end position="232"/>
    </location>
</feature>
<dbReference type="PROSITE" id="PS50268">
    <property type="entry name" value="CADHERIN_2"/>
    <property type="match status" value="3"/>
</dbReference>
<evidence type="ECO:0000259" key="11">
    <source>
        <dbReference type="PROSITE" id="PS50268"/>
    </source>
</evidence>
<dbReference type="InterPro" id="IPR013164">
    <property type="entry name" value="Cadherin_N"/>
</dbReference>
<dbReference type="PRINTS" id="PR00205">
    <property type="entry name" value="CADHERIN"/>
</dbReference>
<dbReference type="InterPro" id="IPR032455">
    <property type="entry name" value="Cadherin_C"/>
</dbReference>
<evidence type="ECO:0000313" key="13">
    <source>
        <dbReference type="Proteomes" id="UP000261500"/>
    </source>
</evidence>
<dbReference type="Ensembl" id="ENSPLAT00000022095.1">
    <property type="protein sequence ID" value="ENSPLAP00000013956.1"/>
    <property type="gene ID" value="ENSPLAG00000017538.1"/>
</dbReference>
<feature type="transmembrane region" description="Helical" evidence="10">
    <location>
        <begin position="355"/>
        <end position="377"/>
    </location>
</feature>
<evidence type="ECO:0000256" key="10">
    <source>
        <dbReference type="SAM" id="Phobius"/>
    </source>
</evidence>
<evidence type="ECO:0000256" key="1">
    <source>
        <dbReference type="ARBA" id="ARBA00004167"/>
    </source>
</evidence>
<evidence type="ECO:0000256" key="3">
    <source>
        <dbReference type="ARBA" id="ARBA00022737"/>
    </source>
</evidence>
<keyword evidence="8" id="KW-0325">Glycoprotein</keyword>
<evidence type="ECO:0000256" key="7">
    <source>
        <dbReference type="ARBA" id="ARBA00023136"/>
    </source>
</evidence>
<reference evidence="12" key="2">
    <citation type="submission" date="2025-09" db="UniProtKB">
        <authorList>
            <consortium name="Ensembl"/>
        </authorList>
    </citation>
    <scope>IDENTIFICATION</scope>
</reference>
<keyword evidence="5" id="KW-0130">Cell adhesion</keyword>
<reference evidence="12" key="1">
    <citation type="submission" date="2025-08" db="UniProtKB">
        <authorList>
            <consortium name="Ensembl"/>
        </authorList>
    </citation>
    <scope>IDENTIFICATION</scope>
</reference>
<proteinExistence type="predicted"/>
<name>A0A3B3UMP1_9TELE</name>
<sequence length="470" mass="52022">MDFWISQRQQHLELNAVSEFAHGDMSYSLSEEMKQGSIIGNIAKDLGLQTGALSTRRARIDTEGTDKHYCDINPEHGELIVAERIDREELCGEKASCILKQELVLENPLELHRISLHVQDINDNSPQFKDEFITLEIHESSMRGARFVIEEAHDADVGQNSVQQYSLENNEHFILAANGNTVELVLDKELDREKKKEINLLLTALDGGSPQRSGTVVIHVTVLDANDNAPVFSQAGSSFMTELIPKAAHGGSLVSKVIAVDADSGQNAWLSYQILKATDPGLFSIDLHSGEIRTQRDISESDSMKQNLIVTVKDNGQPSLSATCSIYLLISDNLAEVPELKDISYDEKNSKLTSYLIIALVSVSTFFLTFIIIILGVRFCRRRKPRLLFDGAVAIPGAYLPPSYADVDGTGTLRSTYNYDAYLTTGSRTSDFKFVSSYNDNTLPADQTLKKSLSDFTEAFGELEGCSEVR</sequence>
<dbReference type="SUPFAM" id="SSF49313">
    <property type="entry name" value="Cadherin-like"/>
    <property type="match status" value="3"/>
</dbReference>
<dbReference type="InterPro" id="IPR002126">
    <property type="entry name" value="Cadherin-like_dom"/>
</dbReference>
<evidence type="ECO:0000256" key="8">
    <source>
        <dbReference type="ARBA" id="ARBA00023180"/>
    </source>
</evidence>
<keyword evidence="7 10" id="KW-0472">Membrane</keyword>
<evidence type="ECO:0000313" key="12">
    <source>
        <dbReference type="Ensembl" id="ENSPLAP00000013956.1"/>
    </source>
</evidence>
<comment type="subcellular location">
    <subcellularLocation>
        <location evidence="1">Membrane</location>
        <topology evidence="1">Single-pass membrane protein</topology>
    </subcellularLocation>
</comment>
<keyword evidence="4 9" id="KW-0106">Calcium</keyword>
<dbReference type="CDD" id="cd11304">
    <property type="entry name" value="Cadherin_repeat"/>
    <property type="match status" value="2"/>
</dbReference>
<accession>A0A3B3UMP1</accession>
<protein>
    <recommendedName>
        <fullName evidence="11">Cadherin domain-containing protein</fullName>
    </recommendedName>
</protein>
<evidence type="ECO:0000256" key="9">
    <source>
        <dbReference type="PROSITE-ProRule" id="PRU00043"/>
    </source>
</evidence>
<dbReference type="Gene3D" id="2.60.40.60">
    <property type="entry name" value="Cadherins"/>
    <property type="match status" value="3"/>
</dbReference>
<dbReference type="GO" id="GO:0005886">
    <property type="term" value="C:plasma membrane"/>
    <property type="evidence" value="ECO:0007669"/>
    <property type="project" value="UniProtKB-SubCell"/>
</dbReference>
<organism evidence="12 13">
    <name type="scientific">Poecilia latipinna</name>
    <name type="common">sailfin molly</name>
    <dbReference type="NCBI Taxonomy" id="48699"/>
    <lineage>
        <taxon>Eukaryota</taxon>
        <taxon>Metazoa</taxon>
        <taxon>Chordata</taxon>
        <taxon>Craniata</taxon>
        <taxon>Vertebrata</taxon>
        <taxon>Euteleostomi</taxon>
        <taxon>Actinopterygii</taxon>
        <taxon>Neopterygii</taxon>
        <taxon>Teleostei</taxon>
        <taxon>Neoteleostei</taxon>
        <taxon>Acanthomorphata</taxon>
        <taxon>Ovalentaria</taxon>
        <taxon>Atherinomorphae</taxon>
        <taxon>Cyprinodontiformes</taxon>
        <taxon>Poeciliidae</taxon>
        <taxon>Poeciliinae</taxon>
        <taxon>Poecilia</taxon>
    </lineage>
</organism>
<dbReference type="Pfam" id="PF16492">
    <property type="entry name" value="Cadherin_C_2"/>
    <property type="match status" value="1"/>
</dbReference>
<keyword evidence="13" id="KW-1185">Reference proteome</keyword>
<evidence type="ECO:0000256" key="5">
    <source>
        <dbReference type="ARBA" id="ARBA00022889"/>
    </source>
</evidence>
<dbReference type="Pfam" id="PF00028">
    <property type="entry name" value="Cadherin"/>
    <property type="match status" value="2"/>
</dbReference>
<keyword evidence="3" id="KW-0677">Repeat</keyword>
<dbReference type="InterPro" id="IPR015919">
    <property type="entry name" value="Cadherin-like_sf"/>
</dbReference>
<keyword evidence="6 10" id="KW-1133">Transmembrane helix</keyword>
<feature type="domain" description="Cadherin" evidence="11">
    <location>
        <begin position="72"/>
        <end position="128"/>
    </location>
</feature>
<evidence type="ECO:0000256" key="4">
    <source>
        <dbReference type="ARBA" id="ARBA00022837"/>
    </source>
</evidence>
<dbReference type="InterPro" id="IPR020894">
    <property type="entry name" value="Cadherin_CS"/>
</dbReference>
<evidence type="ECO:0000256" key="2">
    <source>
        <dbReference type="ARBA" id="ARBA00022692"/>
    </source>
</evidence>
<dbReference type="SMART" id="SM00112">
    <property type="entry name" value="CA"/>
    <property type="match status" value="3"/>
</dbReference>
<dbReference type="PROSITE" id="PS00232">
    <property type="entry name" value="CADHERIN_1"/>
    <property type="match status" value="1"/>
</dbReference>
<dbReference type="GO" id="GO:0009653">
    <property type="term" value="P:anatomical structure morphogenesis"/>
    <property type="evidence" value="ECO:0007669"/>
    <property type="project" value="UniProtKB-ARBA"/>
</dbReference>
<dbReference type="PANTHER" id="PTHR24028">
    <property type="entry name" value="CADHERIN-87A"/>
    <property type="match status" value="1"/>
</dbReference>
<feature type="domain" description="Cadherin" evidence="11">
    <location>
        <begin position="244"/>
        <end position="340"/>
    </location>
</feature>
<dbReference type="AlphaFoldDB" id="A0A3B3UMP1"/>
<dbReference type="GO" id="GO:0007156">
    <property type="term" value="P:homophilic cell adhesion via plasma membrane adhesion molecules"/>
    <property type="evidence" value="ECO:0007669"/>
    <property type="project" value="InterPro"/>
</dbReference>
<dbReference type="Proteomes" id="UP000261500">
    <property type="component" value="Unplaced"/>
</dbReference>
<keyword evidence="2 10" id="KW-0812">Transmembrane</keyword>
<dbReference type="PANTHER" id="PTHR24028:SF114">
    <property type="entry name" value="PCDH2G3 PROTEIN-RELATED"/>
    <property type="match status" value="1"/>
</dbReference>
<evidence type="ECO:0000256" key="6">
    <source>
        <dbReference type="ARBA" id="ARBA00022989"/>
    </source>
</evidence>
<dbReference type="STRING" id="48699.ENSPLAP00000013956"/>
<dbReference type="InterPro" id="IPR050174">
    <property type="entry name" value="Protocadherin/Cadherin-CA"/>
</dbReference>
<dbReference type="GO" id="GO:0005509">
    <property type="term" value="F:calcium ion binding"/>
    <property type="evidence" value="ECO:0007669"/>
    <property type="project" value="UniProtKB-UniRule"/>
</dbReference>